<accession>A0ABT0IAW3</accession>
<evidence type="ECO:0000313" key="1">
    <source>
        <dbReference type="EMBL" id="MCK8678444.1"/>
    </source>
</evidence>
<organism evidence="1 2">
    <name type="scientific">Streptomyces lichenis</name>
    <dbReference type="NCBI Taxonomy" id="2306967"/>
    <lineage>
        <taxon>Bacteria</taxon>
        <taxon>Bacillati</taxon>
        <taxon>Actinomycetota</taxon>
        <taxon>Actinomycetes</taxon>
        <taxon>Kitasatosporales</taxon>
        <taxon>Streptomycetaceae</taxon>
        <taxon>Streptomyces</taxon>
    </lineage>
</organism>
<sequence>MSVATVELPLTFQVPGPFQDLDFQLSPAANTDKLLDKLESIHPKPSPEQIAHAALAQQAMYEMLSAAGAAYAGVLLSGPSPEHPDRPLSSVLLSVIARPSELSNEDTVHRLSRTMGALYPEAEVGVVRLKTGPAVLLTEETKVERPVNLLVDDSAPTRVRQLHVFVPIPGRYAMADFCIATENTDEWDECVQILARVCDTIDFTDA</sequence>
<dbReference type="EMBL" id="JALPTH010000011">
    <property type="protein sequence ID" value="MCK8678444.1"/>
    <property type="molecule type" value="Genomic_DNA"/>
</dbReference>
<protein>
    <submittedName>
        <fullName evidence="1">Uncharacterized protein</fullName>
    </submittedName>
</protein>
<comment type="caution">
    <text evidence="1">The sequence shown here is derived from an EMBL/GenBank/DDBJ whole genome shotgun (WGS) entry which is preliminary data.</text>
</comment>
<proteinExistence type="predicted"/>
<dbReference type="Proteomes" id="UP001522868">
    <property type="component" value="Unassembled WGS sequence"/>
</dbReference>
<gene>
    <name evidence="1" type="ORF">M1O15_13775</name>
</gene>
<name>A0ABT0IAW3_9ACTN</name>
<evidence type="ECO:0000313" key="2">
    <source>
        <dbReference type="Proteomes" id="UP001522868"/>
    </source>
</evidence>
<dbReference type="RefSeq" id="WP_248634089.1">
    <property type="nucleotide sequence ID" value="NZ_JALPTH010000011.1"/>
</dbReference>
<keyword evidence="2" id="KW-1185">Reference proteome</keyword>
<reference evidence="1 2" key="1">
    <citation type="submission" date="2022-04" db="EMBL/GenBank/DDBJ databases">
        <title>Streptomyces sp. nov. LCR6-01 isolated from Lichen of Dirinaria sp.</title>
        <authorList>
            <person name="Kanchanasin P."/>
            <person name="Tanasupawat S."/>
            <person name="Phongsopitanun W."/>
        </authorList>
    </citation>
    <scope>NUCLEOTIDE SEQUENCE [LARGE SCALE GENOMIC DNA]</scope>
    <source>
        <strain evidence="1 2">LCR6-01</strain>
    </source>
</reference>